<feature type="signal peptide" evidence="1">
    <location>
        <begin position="1"/>
        <end position="31"/>
    </location>
</feature>
<dbReference type="InParanoid" id="K2RCG2"/>
<dbReference type="Proteomes" id="UP000007129">
    <property type="component" value="Unassembled WGS sequence"/>
</dbReference>
<accession>K2RCG2</accession>
<dbReference type="eggNOG" id="ENOG502SNW6">
    <property type="taxonomic scope" value="Eukaryota"/>
</dbReference>
<evidence type="ECO:0000256" key="1">
    <source>
        <dbReference type="SAM" id="SignalP"/>
    </source>
</evidence>
<gene>
    <name evidence="2" type="ORF">MPH_12420</name>
</gene>
<dbReference type="AlphaFoldDB" id="K2RCG2"/>
<keyword evidence="1" id="KW-0732">Signal</keyword>
<name>K2RCG2_MACPH</name>
<dbReference type="VEuPathDB" id="FungiDB:MPH_12420"/>
<evidence type="ECO:0000313" key="2">
    <source>
        <dbReference type="EMBL" id="EKG10562.1"/>
    </source>
</evidence>
<dbReference type="OrthoDB" id="5202255at2759"/>
<reference evidence="2 3" key="1">
    <citation type="journal article" date="2012" name="BMC Genomics">
        <title>Tools to kill: Genome of one of the most destructive plant pathogenic fungi Macrophomina phaseolina.</title>
        <authorList>
            <person name="Islam M.S."/>
            <person name="Haque M.S."/>
            <person name="Islam M.M."/>
            <person name="Emdad E.M."/>
            <person name="Halim A."/>
            <person name="Hossen Q.M.M."/>
            <person name="Hossain M.Z."/>
            <person name="Ahmed B."/>
            <person name="Rahim S."/>
            <person name="Rahman M.S."/>
            <person name="Alam M.M."/>
            <person name="Hou S."/>
            <person name="Wan X."/>
            <person name="Saito J.A."/>
            <person name="Alam M."/>
        </authorList>
    </citation>
    <scope>NUCLEOTIDE SEQUENCE [LARGE SCALE GENOMIC DNA]</scope>
    <source>
        <strain evidence="2 3">MS6</strain>
    </source>
</reference>
<feature type="chain" id="PRO_5003867471" evidence="1">
    <location>
        <begin position="32"/>
        <end position="301"/>
    </location>
</feature>
<comment type="caution">
    <text evidence="2">The sequence shown here is derived from an EMBL/GenBank/DDBJ whole genome shotgun (WGS) entry which is preliminary data.</text>
</comment>
<dbReference type="HOGENOM" id="CLU_924602_0_0_1"/>
<dbReference type="EMBL" id="AHHD01000517">
    <property type="protein sequence ID" value="EKG10562.1"/>
    <property type="molecule type" value="Genomic_DNA"/>
</dbReference>
<proteinExistence type="predicted"/>
<sequence length="301" mass="32278">MHSASLLPASPPFSLGRLLTLIAFSAGLVSAKPVPYYEDSSAHETTKFSSRQDIVINTPEDAVRYIIPPAWNQAMFWSGVPFELGQKAASTLGLKTLELSVGDEILNHPPAQSSSPDWNFFWGNFSVAFGEVAAHPAAGSEFVTVAIRAPNDLLTEASGPFADGRMVQTSDWARNEYPVIQAAGIRVMAMHPLESSTDVANDAYEGWPNDKAFEWQARDANAGLSATLTRSNGRTGFTATCINGDQRASTTVNIPQTLSLLPLEMGGACYFTVPQFGPSGDLATTYETITKSLSMEFACAA</sequence>
<evidence type="ECO:0000313" key="3">
    <source>
        <dbReference type="Proteomes" id="UP000007129"/>
    </source>
</evidence>
<protein>
    <submittedName>
        <fullName evidence="2">Uncharacterized protein</fullName>
    </submittedName>
</protein>
<organism evidence="2 3">
    <name type="scientific">Macrophomina phaseolina (strain MS6)</name>
    <name type="common">Charcoal rot fungus</name>
    <dbReference type="NCBI Taxonomy" id="1126212"/>
    <lineage>
        <taxon>Eukaryota</taxon>
        <taxon>Fungi</taxon>
        <taxon>Dikarya</taxon>
        <taxon>Ascomycota</taxon>
        <taxon>Pezizomycotina</taxon>
        <taxon>Dothideomycetes</taxon>
        <taxon>Dothideomycetes incertae sedis</taxon>
        <taxon>Botryosphaeriales</taxon>
        <taxon>Botryosphaeriaceae</taxon>
        <taxon>Macrophomina</taxon>
    </lineage>
</organism>